<keyword evidence="3" id="KW-1185">Reference proteome</keyword>
<evidence type="ECO:0000256" key="1">
    <source>
        <dbReference type="SAM" id="Phobius"/>
    </source>
</evidence>
<comment type="caution">
    <text evidence="2">The sequence shown here is derived from an EMBL/GenBank/DDBJ whole genome shotgun (WGS) entry which is preliminary data.</text>
</comment>
<sequence>MFMFIRPFDSGVWLLMFATSVFIGIAVLLAEAMQQFNAKSTGARVIVLGYGFLVLVLVNM</sequence>
<dbReference type="Proteomes" id="UP000485058">
    <property type="component" value="Unassembled WGS sequence"/>
</dbReference>
<protein>
    <submittedName>
        <fullName evidence="2">Uncharacterized protein</fullName>
    </submittedName>
</protein>
<evidence type="ECO:0000313" key="2">
    <source>
        <dbReference type="EMBL" id="GFH09275.1"/>
    </source>
</evidence>
<dbReference type="AlphaFoldDB" id="A0A699YJ46"/>
<name>A0A699YJ46_HAELA</name>
<keyword evidence="1" id="KW-1133">Transmembrane helix</keyword>
<feature type="transmembrane region" description="Helical" evidence="1">
    <location>
        <begin position="42"/>
        <end position="58"/>
    </location>
</feature>
<reference evidence="2 3" key="1">
    <citation type="submission" date="2020-02" db="EMBL/GenBank/DDBJ databases">
        <title>Draft genome sequence of Haematococcus lacustris strain NIES-144.</title>
        <authorList>
            <person name="Morimoto D."/>
            <person name="Nakagawa S."/>
            <person name="Yoshida T."/>
            <person name="Sawayama S."/>
        </authorList>
    </citation>
    <scope>NUCLEOTIDE SEQUENCE [LARGE SCALE GENOMIC DNA]</scope>
    <source>
        <strain evidence="2 3">NIES-144</strain>
    </source>
</reference>
<organism evidence="2 3">
    <name type="scientific">Haematococcus lacustris</name>
    <name type="common">Green alga</name>
    <name type="synonym">Haematococcus pluvialis</name>
    <dbReference type="NCBI Taxonomy" id="44745"/>
    <lineage>
        <taxon>Eukaryota</taxon>
        <taxon>Viridiplantae</taxon>
        <taxon>Chlorophyta</taxon>
        <taxon>core chlorophytes</taxon>
        <taxon>Chlorophyceae</taxon>
        <taxon>CS clade</taxon>
        <taxon>Chlamydomonadales</taxon>
        <taxon>Haematococcaceae</taxon>
        <taxon>Haematococcus</taxon>
    </lineage>
</organism>
<keyword evidence="1" id="KW-0812">Transmembrane</keyword>
<accession>A0A699YJ46</accession>
<dbReference type="EMBL" id="BLLF01000221">
    <property type="protein sequence ID" value="GFH09275.1"/>
    <property type="molecule type" value="Genomic_DNA"/>
</dbReference>
<feature type="transmembrane region" description="Helical" evidence="1">
    <location>
        <begin position="12"/>
        <end position="30"/>
    </location>
</feature>
<keyword evidence="1" id="KW-0472">Membrane</keyword>
<evidence type="ECO:0000313" key="3">
    <source>
        <dbReference type="Proteomes" id="UP000485058"/>
    </source>
</evidence>
<gene>
    <name evidence="2" type="ORF">HaLaN_04383</name>
</gene>
<proteinExistence type="predicted"/>